<dbReference type="Proteomes" id="UP000677918">
    <property type="component" value="Unassembled WGS sequence"/>
</dbReference>
<evidence type="ECO:0000256" key="1">
    <source>
        <dbReference type="SAM" id="Coils"/>
    </source>
</evidence>
<name>A0A8J4H2G0_9BACL</name>
<dbReference type="RefSeq" id="WP_213410006.1">
    <property type="nucleotide sequence ID" value="NZ_BOVK01000003.1"/>
</dbReference>
<reference evidence="2" key="1">
    <citation type="submission" date="2021-04" db="EMBL/GenBank/DDBJ databases">
        <title>Draft genome sequence of Xylanibacillus composti strain K13.</title>
        <authorList>
            <person name="Uke A."/>
            <person name="Chhe C."/>
            <person name="Baramee S."/>
            <person name="Kosugi A."/>
        </authorList>
    </citation>
    <scope>NUCLEOTIDE SEQUENCE</scope>
    <source>
        <strain evidence="2">K13</strain>
    </source>
</reference>
<comment type="caution">
    <text evidence="2">The sequence shown here is derived from an EMBL/GenBank/DDBJ whole genome shotgun (WGS) entry which is preliminary data.</text>
</comment>
<organism evidence="2 3">
    <name type="scientific">Xylanibacillus composti</name>
    <dbReference type="NCBI Taxonomy" id="1572762"/>
    <lineage>
        <taxon>Bacteria</taxon>
        <taxon>Bacillati</taxon>
        <taxon>Bacillota</taxon>
        <taxon>Bacilli</taxon>
        <taxon>Bacillales</taxon>
        <taxon>Paenibacillaceae</taxon>
        <taxon>Xylanibacillus</taxon>
    </lineage>
</organism>
<dbReference type="AlphaFoldDB" id="A0A8J4H2G0"/>
<accession>A0A8J4H2G0</accession>
<dbReference type="EMBL" id="BOVK01000003">
    <property type="protein sequence ID" value="GIQ67413.1"/>
    <property type="molecule type" value="Genomic_DNA"/>
</dbReference>
<keyword evidence="1" id="KW-0175">Coiled coil</keyword>
<proteinExistence type="predicted"/>
<sequence>MNKQQIMNRLLELPAEIANAEEDVLQANGKLILAKDMLQQKEDSLLLGNVIDGKNAEIRAAQMRQNTQNEREALADAELILKNATARLGRLRDEFKALRAVVDLLKEVA</sequence>
<feature type="coiled-coil region" evidence="1">
    <location>
        <begin position="74"/>
        <end position="101"/>
    </location>
</feature>
<evidence type="ECO:0000313" key="3">
    <source>
        <dbReference type="Proteomes" id="UP000677918"/>
    </source>
</evidence>
<gene>
    <name evidence="2" type="ORF">XYCOK13_02370</name>
</gene>
<protein>
    <submittedName>
        <fullName evidence="2">Uncharacterized protein</fullName>
    </submittedName>
</protein>
<evidence type="ECO:0000313" key="2">
    <source>
        <dbReference type="EMBL" id="GIQ67413.1"/>
    </source>
</evidence>
<keyword evidence="3" id="KW-1185">Reference proteome</keyword>